<evidence type="ECO:0000313" key="3">
    <source>
        <dbReference type="Proteomes" id="UP000663760"/>
    </source>
</evidence>
<evidence type="ECO:0000256" key="1">
    <source>
        <dbReference type="SAM" id="MobiDB-lite"/>
    </source>
</evidence>
<feature type="compositionally biased region" description="Polar residues" evidence="1">
    <location>
        <begin position="24"/>
        <end position="33"/>
    </location>
</feature>
<feature type="region of interest" description="Disordered" evidence="1">
    <location>
        <begin position="76"/>
        <end position="100"/>
    </location>
</feature>
<gene>
    <name evidence="2" type="ORF">SI8410_12017088</name>
</gene>
<accession>A0A7I8L964</accession>
<organism evidence="2 3">
    <name type="scientific">Spirodela intermedia</name>
    <name type="common">Intermediate duckweed</name>
    <dbReference type="NCBI Taxonomy" id="51605"/>
    <lineage>
        <taxon>Eukaryota</taxon>
        <taxon>Viridiplantae</taxon>
        <taxon>Streptophyta</taxon>
        <taxon>Embryophyta</taxon>
        <taxon>Tracheophyta</taxon>
        <taxon>Spermatophyta</taxon>
        <taxon>Magnoliopsida</taxon>
        <taxon>Liliopsida</taxon>
        <taxon>Araceae</taxon>
        <taxon>Lemnoideae</taxon>
        <taxon>Spirodela</taxon>
    </lineage>
</organism>
<dbReference type="AlphaFoldDB" id="A0A7I8L964"/>
<proteinExistence type="predicted"/>
<dbReference type="PANTHER" id="PTHR34355:SF1">
    <property type="entry name" value="JOSEPHIN-LIKE PROTEIN"/>
    <property type="match status" value="1"/>
</dbReference>
<keyword evidence="3" id="KW-1185">Reference proteome</keyword>
<dbReference type="EMBL" id="LR746275">
    <property type="protein sequence ID" value="CAA7406410.1"/>
    <property type="molecule type" value="Genomic_DNA"/>
</dbReference>
<dbReference type="OrthoDB" id="786873at2759"/>
<sequence length="119" mass="12856">MAARNGSRREALLSPDMGEKPTVLLSSGCSTTGRRAAAPPKRAPRASGYCVCRRAVGLLRFIGGSVVQALSYISRRRSSSAKVSPKTGSRQFPPPRESHHAEAIEDCIRFINSSSRRLS</sequence>
<name>A0A7I8L964_SPIIN</name>
<dbReference type="PANTHER" id="PTHR34355">
    <property type="entry name" value="JOSEPHIN-LIKE PROTEIN"/>
    <property type="match status" value="1"/>
</dbReference>
<feature type="region of interest" description="Disordered" evidence="1">
    <location>
        <begin position="1"/>
        <end position="44"/>
    </location>
</feature>
<dbReference type="Proteomes" id="UP000663760">
    <property type="component" value="Chromosome 12"/>
</dbReference>
<evidence type="ECO:0000313" key="2">
    <source>
        <dbReference type="EMBL" id="CAA7406410.1"/>
    </source>
</evidence>
<protein>
    <submittedName>
        <fullName evidence="2">Uncharacterized protein</fullName>
    </submittedName>
</protein>
<feature type="compositionally biased region" description="Polar residues" evidence="1">
    <location>
        <begin position="80"/>
        <end position="90"/>
    </location>
</feature>
<reference evidence="2" key="1">
    <citation type="submission" date="2020-02" db="EMBL/GenBank/DDBJ databases">
        <authorList>
            <person name="Scholz U."/>
            <person name="Mascher M."/>
            <person name="Fiebig A."/>
        </authorList>
    </citation>
    <scope>NUCLEOTIDE SEQUENCE</scope>
</reference>